<dbReference type="Gene3D" id="3.30.470.20">
    <property type="entry name" value="ATP-grasp fold, B domain"/>
    <property type="match status" value="1"/>
</dbReference>
<evidence type="ECO:0000256" key="1">
    <source>
        <dbReference type="ARBA" id="ARBA00022598"/>
    </source>
</evidence>
<dbReference type="Proteomes" id="UP000292564">
    <property type="component" value="Unassembled WGS sequence"/>
</dbReference>
<feature type="domain" description="ATP-grasp" evidence="5">
    <location>
        <begin position="116"/>
        <end position="312"/>
    </location>
</feature>
<evidence type="ECO:0000313" key="7">
    <source>
        <dbReference type="Proteomes" id="UP000292564"/>
    </source>
</evidence>
<dbReference type="PANTHER" id="PTHR43585">
    <property type="entry name" value="FUMIPYRROLE BIOSYNTHESIS PROTEIN C"/>
    <property type="match status" value="1"/>
</dbReference>
<dbReference type="OrthoDB" id="24041at2"/>
<dbReference type="InterPro" id="IPR011761">
    <property type="entry name" value="ATP-grasp"/>
</dbReference>
<evidence type="ECO:0000256" key="2">
    <source>
        <dbReference type="ARBA" id="ARBA00022741"/>
    </source>
</evidence>
<dbReference type="SUPFAM" id="SSF56059">
    <property type="entry name" value="Glutathione synthetase ATP-binding domain-like"/>
    <property type="match status" value="1"/>
</dbReference>
<evidence type="ECO:0000313" key="6">
    <source>
        <dbReference type="EMBL" id="RZU53275.1"/>
    </source>
</evidence>
<dbReference type="InterPro" id="IPR052032">
    <property type="entry name" value="ATP-dep_AA_Ligase"/>
</dbReference>
<accession>A0A4Q7ZRZ3</accession>
<dbReference type="Pfam" id="PF13535">
    <property type="entry name" value="ATP-grasp_4"/>
    <property type="match status" value="1"/>
</dbReference>
<gene>
    <name evidence="6" type="ORF">EV385_5183</name>
</gene>
<dbReference type="PANTHER" id="PTHR43585:SF2">
    <property type="entry name" value="ATP-GRASP ENZYME FSQD"/>
    <property type="match status" value="1"/>
</dbReference>
<dbReference type="GO" id="GO:0046872">
    <property type="term" value="F:metal ion binding"/>
    <property type="evidence" value="ECO:0007669"/>
    <property type="project" value="InterPro"/>
</dbReference>
<comment type="caution">
    <text evidence="6">The sequence shown here is derived from an EMBL/GenBank/DDBJ whole genome shotgun (WGS) entry which is preliminary data.</text>
</comment>
<proteinExistence type="predicted"/>
<sequence>MQDGRRPRLIVMFEEGAVTPSEILLSLTEWADLIIVLGDSPYTLTAAPFLEGIAETTPLQQPRDQLIALLRQWEPDGIITYAERMLVPTAEIADALNLLFHSPETAMLLRDKYAQRRRLAAAGVQETKSAHLRDTTQWSNVVRDVGLPVVVKPRLGEGSQYTHLVRDEASGAMLLSRLAAEYGGELVAEEFIEGQSRLPFGDYVSVESYVVEGEITHLAITGKFPILPPFREQGHFWPAPVSSAEHDEIIALTRRALLALDIRTGITHTEVKLTSEGPRLIEVNGRIGGQINELALRACGVDLIAAAAAIAMGHPVHGLALNPQGTFFQYHNLPPLAACRLTEVSGVQDAKQVDGVQSYEVYLHPPAELNRGVMTTWIDVIRGRATNHLEMLDILDRANAKLSFTYDTVEGPLTAPAMWTLQRTGSALVGPPI</sequence>
<dbReference type="RefSeq" id="WP_130511774.1">
    <property type="nucleotide sequence ID" value="NZ_SHKY01000001.1"/>
</dbReference>
<dbReference type="PROSITE" id="PS50975">
    <property type="entry name" value="ATP_GRASP"/>
    <property type="match status" value="1"/>
</dbReference>
<dbReference type="AlphaFoldDB" id="A0A4Q7ZRZ3"/>
<keyword evidence="1" id="KW-0436">Ligase</keyword>
<evidence type="ECO:0000256" key="4">
    <source>
        <dbReference type="PROSITE-ProRule" id="PRU00409"/>
    </source>
</evidence>
<reference evidence="6 7" key="1">
    <citation type="submission" date="2019-02" db="EMBL/GenBank/DDBJ databases">
        <title>Sequencing the genomes of 1000 actinobacteria strains.</title>
        <authorList>
            <person name="Klenk H.-P."/>
        </authorList>
    </citation>
    <scope>NUCLEOTIDE SEQUENCE [LARGE SCALE GENOMIC DNA]</scope>
    <source>
        <strain evidence="6 7">DSM 45162</strain>
    </source>
</reference>
<evidence type="ECO:0000256" key="3">
    <source>
        <dbReference type="ARBA" id="ARBA00022840"/>
    </source>
</evidence>
<dbReference type="EMBL" id="SHKY01000001">
    <property type="protein sequence ID" value="RZU53275.1"/>
    <property type="molecule type" value="Genomic_DNA"/>
</dbReference>
<keyword evidence="2 4" id="KW-0547">Nucleotide-binding</keyword>
<protein>
    <submittedName>
        <fullName evidence="6">ATP-grasp domain-containing protein</fullName>
    </submittedName>
</protein>
<organism evidence="6 7">
    <name type="scientific">Krasilnikovia cinnamomea</name>
    <dbReference type="NCBI Taxonomy" id="349313"/>
    <lineage>
        <taxon>Bacteria</taxon>
        <taxon>Bacillati</taxon>
        <taxon>Actinomycetota</taxon>
        <taxon>Actinomycetes</taxon>
        <taxon>Micromonosporales</taxon>
        <taxon>Micromonosporaceae</taxon>
        <taxon>Krasilnikovia</taxon>
    </lineage>
</organism>
<keyword evidence="3 4" id="KW-0067">ATP-binding</keyword>
<dbReference type="GO" id="GO:0005524">
    <property type="term" value="F:ATP binding"/>
    <property type="evidence" value="ECO:0007669"/>
    <property type="project" value="UniProtKB-UniRule"/>
</dbReference>
<evidence type="ECO:0000259" key="5">
    <source>
        <dbReference type="PROSITE" id="PS50975"/>
    </source>
</evidence>
<keyword evidence="7" id="KW-1185">Reference proteome</keyword>
<dbReference type="GO" id="GO:0016874">
    <property type="term" value="F:ligase activity"/>
    <property type="evidence" value="ECO:0007669"/>
    <property type="project" value="UniProtKB-KW"/>
</dbReference>
<name>A0A4Q7ZRZ3_9ACTN</name>